<protein>
    <submittedName>
        <fullName evidence="3">Uncharacterized protein</fullName>
    </submittedName>
</protein>
<feature type="transmembrane region" description="Helical" evidence="2">
    <location>
        <begin position="69"/>
        <end position="90"/>
    </location>
</feature>
<reference evidence="3" key="1">
    <citation type="submission" date="2023-08" db="EMBL/GenBank/DDBJ databases">
        <authorList>
            <person name="Chen Y."/>
            <person name="Shah S."/>
            <person name="Dougan E. K."/>
            <person name="Thang M."/>
            <person name="Chan C."/>
        </authorList>
    </citation>
    <scope>NUCLEOTIDE SEQUENCE</scope>
</reference>
<keyword evidence="2" id="KW-0472">Membrane</keyword>
<keyword evidence="2" id="KW-0812">Transmembrane</keyword>
<organism evidence="3 4">
    <name type="scientific">Effrenium voratum</name>
    <dbReference type="NCBI Taxonomy" id="2562239"/>
    <lineage>
        <taxon>Eukaryota</taxon>
        <taxon>Sar</taxon>
        <taxon>Alveolata</taxon>
        <taxon>Dinophyceae</taxon>
        <taxon>Suessiales</taxon>
        <taxon>Symbiodiniaceae</taxon>
        <taxon>Effrenium</taxon>
    </lineage>
</organism>
<evidence type="ECO:0000256" key="2">
    <source>
        <dbReference type="SAM" id="Phobius"/>
    </source>
</evidence>
<evidence type="ECO:0000313" key="3">
    <source>
        <dbReference type="EMBL" id="CAJ1379344.1"/>
    </source>
</evidence>
<keyword evidence="4" id="KW-1185">Reference proteome</keyword>
<dbReference type="Proteomes" id="UP001178507">
    <property type="component" value="Unassembled WGS sequence"/>
</dbReference>
<evidence type="ECO:0000256" key="1">
    <source>
        <dbReference type="SAM" id="MobiDB-lite"/>
    </source>
</evidence>
<feature type="compositionally biased region" description="Basic and acidic residues" evidence="1">
    <location>
        <begin position="128"/>
        <end position="155"/>
    </location>
</feature>
<comment type="caution">
    <text evidence="3">The sequence shown here is derived from an EMBL/GenBank/DDBJ whole genome shotgun (WGS) entry which is preliminary data.</text>
</comment>
<evidence type="ECO:0000313" key="4">
    <source>
        <dbReference type="Proteomes" id="UP001178507"/>
    </source>
</evidence>
<proteinExistence type="predicted"/>
<keyword evidence="2" id="KW-1133">Transmembrane helix</keyword>
<dbReference type="AlphaFoldDB" id="A0AA36I1L5"/>
<accession>A0AA36I1L5</accession>
<dbReference type="EMBL" id="CAUJNA010000622">
    <property type="protein sequence ID" value="CAJ1379344.1"/>
    <property type="molecule type" value="Genomic_DNA"/>
</dbReference>
<feature type="region of interest" description="Disordered" evidence="1">
    <location>
        <begin position="124"/>
        <end position="155"/>
    </location>
</feature>
<name>A0AA36I1L5_9DINO</name>
<sequence length="155" mass="17666">MASVSYVGRRRCQVLCLCAGILAACREDLSFVGAARPGLAPAVRSTRPRIVRQIQTYDAFENIGQPFDVYAVFFVVSCLMLVVLFIFPFATNFGRSEQQEEEDVELLYEEVDDDDEVEDLYEEVEEVTELKKEPKEEQKEKEEVKTELKEPASKA</sequence>
<gene>
    <name evidence="3" type="ORF">EVOR1521_LOCUS7610</name>
</gene>